<name>A0ABS8WTZ4_DATST</name>
<gene>
    <name evidence="2" type="ORF">HAX54_006333</name>
</gene>
<evidence type="ECO:0000313" key="3">
    <source>
        <dbReference type="Proteomes" id="UP000823775"/>
    </source>
</evidence>
<organism evidence="2 3">
    <name type="scientific">Datura stramonium</name>
    <name type="common">Jimsonweed</name>
    <name type="synonym">Common thornapple</name>
    <dbReference type="NCBI Taxonomy" id="4076"/>
    <lineage>
        <taxon>Eukaryota</taxon>
        <taxon>Viridiplantae</taxon>
        <taxon>Streptophyta</taxon>
        <taxon>Embryophyta</taxon>
        <taxon>Tracheophyta</taxon>
        <taxon>Spermatophyta</taxon>
        <taxon>Magnoliopsida</taxon>
        <taxon>eudicotyledons</taxon>
        <taxon>Gunneridae</taxon>
        <taxon>Pentapetalae</taxon>
        <taxon>asterids</taxon>
        <taxon>lamiids</taxon>
        <taxon>Solanales</taxon>
        <taxon>Solanaceae</taxon>
        <taxon>Solanoideae</taxon>
        <taxon>Datureae</taxon>
        <taxon>Datura</taxon>
    </lineage>
</organism>
<reference evidence="2 3" key="1">
    <citation type="journal article" date="2021" name="BMC Genomics">
        <title>Datura genome reveals duplications of psychoactive alkaloid biosynthetic genes and high mutation rate following tissue culture.</title>
        <authorList>
            <person name="Rajewski A."/>
            <person name="Carter-House D."/>
            <person name="Stajich J."/>
            <person name="Litt A."/>
        </authorList>
    </citation>
    <scope>NUCLEOTIDE SEQUENCE [LARGE SCALE GENOMIC DNA]</scope>
    <source>
        <strain evidence="2">AR-01</strain>
    </source>
</reference>
<feature type="region of interest" description="Disordered" evidence="1">
    <location>
        <begin position="1"/>
        <end position="20"/>
    </location>
</feature>
<sequence>MIGWDAMFPPQPPPRREPDSSLEMVRFTFRGSKIERAVDFVLEVVLMVAFVLNMVKEVDLDLEGVVDMGFDFEGVAMTGSNLEVVKMEHANLPFPSD</sequence>
<evidence type="ECO:0000256" key="1">
    <source>
        <dbReference type="SAM" id="MobiDB-lite"/>
    </source>
</evidence>
<proteinExistence type="predicted"/>
<keyword evidence="3" id="KW-1185">Reference proteome</keyword>
<dbReference type="Proteomes" id="UP000823775">
    <property type="component" value="Unassembled WGS sequence"/>
</dbReference>
<protein>
    <submittedName>
        <fullName evidence="2">Uncharacterized protein</fullName>
    </submittedName>
</protein>
<comment type="caution">
    <text evidence="2">The sequence shown here is derived from an EMBL/GenBank/DDBJ whole genome shotgun (WGS) entry which is preliminary data.</text>
</comment>
<dbReference type="EMBL" id="JACEIK010013172">
    <property type="protein sequence ID" value="MCE3216394.1"/>
    <property type="molecule type" value="Genomic_DNA"/>
</dbReference>
<evidence type="ECO:0000313" key="2">
    <source>
        <dbReference type="EMBL" id="MCE3216394.1"/>
    </source>
</evidence>
<accession>A0ABS8WTZ4</accession>